<dbReference type="PANTHER" id="PTHR36452">
    <property type="entry name" value="CHROMOSOME 12, WHOLE GENOME SHOTGUN SEQUENCE"/>
    <property type="match status" value="1"/>
</dbReference>
<dbReference type="PIRSF" id="PIRSF028451">
    <property type="entry name" value="UCP028451"/>
    <property type="match status" value="1"/>
</dbReference>
<reference evidence="1 2" key="1">
    <citation type="submission" date="2018-08" db="EMBL/GenBank/DDBJ databases">
        <title>Diversity &amp; Physiological Properties of Lignin-Decomposing Actinobacteria from Soil.</title>
        <authorList>
            <person name="Roh S.G."/>
            <person name="Kim S.B."/>
        </authorList>
    </citation>
    <scope>NUCLEOTIDE SEQUENCE [LARGE SCALE GENOMIC DNA]</scope>
    <source>
        <strain evidence="1 2">MMS17-GH009</strain>
    </source>
</reference>
<dbReference type="Proteomes" id="UP000263377">
    <property type="component" value="Unassembled WGS sequence"/>
</dbReference>
<dbReference type="NCBIfam" id="TIGR02453">
    <property type="entry name" value="TIGR02453 family protein"/>
    <property type="match status" value="1"/>
</dbReference>
<dbReference type="AlphaFoldDB" id="A0A373A745"/>
<dbReference type="PANTHER" id="PTHR36452:SF1">
    <property type="entry name" value="DUF2461 DOMAIN-CONTAINING PROTEIN"/>
    <property type="match status" value="1"/>
</dbReference>
<evidence type="ECO:0000313" key="1">
    <source>
        <dbReference type="EMBL" id="RGD63295.1"/>
    </source>
</evidence>
<gene>
    <name evidence="1" type="ORF">DR950_32315</name>
</gene>
<dbReference type="Pfam" id="PF09365">
    <property type="entry name" value="DUF2461"/>
    <property type="match status" value="1"/>
</dbReference>
<keyword evidence="2" id="KW-1185">Reference proteome</keyword>
<sequence length="235" mass="25650">MLPTGSAAGDGSALCTGPHTGGVTFSGWPAEALDFYEHLEADNSKTFWQAHKDVYDGVVRAPMELLLAELEPEFGPGKIFRPNRDVRFSADKSPYKTHIGAHLESGGYIQLSADGLACGNGLYQLAPDQLERYRAAVAEDVTGAELERVIARVEQQGPLVVGRDSLKSAPRGYPKDHPRIGLLRHKGLVAWQEWEPAKWLGTRAAHTRIAGFLHASQPLRDWLDGHVGPSELPAR</sequence>
<accession>A0A373A745</accession>
<dbReference type="InterPro" id="IPR015996">
    <property type="entry name" value="UCP028451"/>
</dbReference>
<evidence type="ECO:0000313" key="2">
    <source>
        <dbReference type="Proteomes" id="UP000263377"/>
    </source>
</evidence>
<comment type="caution">
    <text evidence="1">The sequence shown here is derived from an EMBL/GenBank/DDBJ whole genome shotgun (WGS) entry which is preliminary data.</text>
</comment>
<dbReference type="InterPro" id="IPR012808">
    <property type="entry name" value="CHP02453"/>
</dbReference>
<proteinExistence type="predicted"/>
<name>A0A373A745_9ACTN</name>
<organism evidence="1 2">
    <name type="scientific">Kitasatospora xanthocidica</name>
    <dbReference type="NCBI Taxonomy" id="83382"/>
    <lineage>
        <taxon>Bacteria</taxon>
        <taxon>Bacillati</taxon>
        <taxon>Actinomycetota</taxon>
        <taxon>Actinomycetes</taxon>
        <taxon>Kitasatosporales</taxon>
        <taxon>Streptomycetaceae</taxon>
        <taxon>Kitasatospora</taxon>
    </lineage>
</organism>
<protein>
    <submittedName>
        <fullName evidence="1">DUF2461 domain-containing protein</fullName>
    </submittedName>
</protein>
<dbReference type="EMBL" id="QVIG01000001">
    <property type="protein sequence ID" value="RGD63295.1"/>
    <property type="molecule type" value="Genomic_DNA"/>
</dbReference>